<dbReference type="Proteomes" id="UP001162483">
    <property type="component" value="Unassembled WGS sequence"/>
</dbReference>
<proteinExistence type="predicted"/>
<dbReference type="EMBL" id="CATNWA010014533">
    <property type="protein sequence ID" value="CAI9572992.1"/>
    <property type="molecule type" value="Genomic_DNA"/>
</dbReference>
<reference evidence="1" key="1">
    <citation type="submission" date="2023-05" db="EMBL/GenBank/DDBJ databases">
        <authorList>
            <person name="Stuckert A."/>
        </authorList>
    </citation>
    <scope>NUCLEOTIDE SEQUENCE</scope>
</reference>
<organism evidence="1 2">
    <name type="scientific">Staurois parvus</name>
    <dbReference type="NCBI Taxonomy" id="386267"/>
    <lineage>
        <taxon>Eukaryota</taxon>
        <taxon>Metazoa</taxon>
        <taxon>Chordata</taxon>
        <taxon>Craniata</taxon>
        <taxon>Vertebrata</taxon>
        <taxon>Euteleostomi</taxon>
        <taxon>Amphibia</taxon>
        <taxon>Batrachia</taxon>
        <taxon>Anura</taxon>
        <taxon>Neobatrachia</taxon>
        <taxon>Ranoidea</taxon>
        <taxon>Ranidae</taxon>
        <taxon>Staurois</taxon>
    </lineage>
</organism>
<comment type="caution">
    <text evidence="1">The sequence shown here is derived from an EMBL/GenBank/DDBJ whole genome shotgun (WGS) entry which is preliminary data.</text>
</comment>
<gene>
    <name evidence="1" type="ORF">SPARVUS_LOCUS7567171</name>
</gene>
<sequence length="41" mass="4459">MSCQSGPEPAYLVVFPKDLYLPQHTSPMPPTSDFTSCAMAL</sequence>
<evidence type="ECO:0000313" key="1">
    <source>
        <dbReference type="EMBL" id="CAI9572992.1"/>
    </source>
</evidence>
<protein>
    <submittedName>
        <fullName evidence="1">Uncharacterized protein</fullName>
    </submittedName>
</protein>
<accession>A0ABN9DNK5</accession>
<evidence type="ECO:0000313" key="2">
    <source>
        <dbReference type="Proteomes" id="UP001162483"/>
    </source>
</evidence>
<keyword evidence="2" id="KW-1185">Reference proteome</keyword>
<name>A0ABN9DNK5_9NEOB</name>